<evidence type="ECO:0000256" key="1">
    <source>
        <dbReference type="SAM" id="MobiDB-lite"/>
    </source>
</evidence>
<reference evidence="2 3" key="1">
    <citation type="journal article" date="2023" name="Plant Dis.">
        <title>First Report of Diplodia intermedia Causing Canker and Dieback Diseases on Apple Trees in Canada.</title>
        <authorList>
            <person name="Ellouze W."/>
            <person name="Ilyukhin E."/>
            <person name="Sulman M."/>
            <person name="Ali S."/>
        </authorList>
    </citation>
    <scope>NUCLEOTIDE SEQUENCE [LARGE SCALE GENOMIC DNA]</scope>
    <source>
        <strain evidence="2 3">M45-28</strain>
    </source>
</reference>
<evidence type="ECO:0000313" key="2">
    <source>
        <dbReference type="EMBL" id="KAL1647082.1"/>
    </source>
</evidence>
<dbReference type="EMBL" id="JAKEKT020000013">
    <property type="protein sequence ID" value="KAL1647082.1"/>
    <property type="molecule type" value="Genomic_DNA"/>
</dbReference>
<comment type="caution">
    <text evidence="2">The sequence shown here is derived from an EMBL/GenBank/DDBJ whole genome shotgun (WGS) entry which is preliminary data.</text>
</comment>
<protein>
    <submittedName>
        <fullName evidence="2">Uncharacterized protein</fullName>
    </submittedName>
</protein>
<name>A0ABR3TXT7_9PEZI</name>
<feature type="region of interest" description="Disordered" evidence="1">
    <location>
        <begin position="67"/>
        <end position="92"/>
    </location>
</feature>
<gene>
    <name evidence="2" type="ORF">SLS58_002852</name>
</gene>
<keyword evidence="3" id="KW-1185">Reference proteome</keyword>
<organism evidence="2 3">
    <name type="scientific">Diplodia intermedia</name>
    <dbReference type="NCBI Taxonomy" id="856260"/>
    <lineage>
        <taxon>Eukaryota</taxon>
        <taxon>Fungi</taxon>
        <taxon>Dikarya</taxon>
        <taxon>Ascomycota</taxon>
        <taxon>Pezizomycotina</taxon>
        <taxon>Dothideomycetes</taxon>
        <taxon>Dothideomycetes incertae sedis</taxon>
        <taxon>Botryosphaeriales</taxon>
        <taxon>Botryosphaeriaceae</taxon>
        <taxon>Diplodia</taxon>
    </lineage>
</organism>
<proteinExistence type="predicted"/>
<sequence length="92" mass="10459">MPRRVATHDPDEDGYLPSWSFFGWHGIPDSLSYIAGKDYTASMHRSTLMLKSLVKWFQMGPTVEDAESGQVQQGEAVRRPQRRIESEFRGSG</sequence>
<dbReference type="Proteomes" id="UP001521184">
    <property type="component" value="Unassembled WGS sequence"/>
</dbReference>
<accession>A0ABR3TXT7</accession>
<evidence type="ECO:0000313" key="3">
    <source>
        <dbReference type="Proteomes" id="UP001521184"/>
    </source>
</evidence>
<feature type="compositionally biased region" description="Basic and acidic residues" evidence="1">
    <location>
        <begin position="76"/>
        <end position="92"/>
    </location>
</feature>